<feature type="region of interest" description="Disordered" evidence="2">
    <location>
        <begin position="1"/>
        <end position="97"/>
    </location>
</feature>
<name>A0ABU6STK4_9FABA</name>
<feature type="compositionally biased region" description="Basic and acidic residues" evidence="2">
    <location>
        <begin position="57"/>
        <end position="69"/>
    </location>
</feature>
<evidence type="ECO:0000313" key="4">
    <source>
        <dbReference type="Proteomes" id="UP001341840"/>
    </source>
</evidence>
<dbReference type="Proteomes" id="UP001341840">
    <property type="component" value="Unassembled WGS sequence"/>
</dbReference>
<gene>
    <name evidence="3" type="ORF">PIB30_083199</name>
</gene>
<accession>A0ABU6STK4</accession>
<dbReference type="EMBL" id="JASCZI010061722">
    <property type="protein sequence ID" value="MED6139370.1"/>
    <property type="molecule type" value="Genomic_DNA"/>
</dbReference>
<keyword evidence="1" id="KW-0175">Coiled coil</keyword>
<feature type="compositionally biased region" description="Acidic residues" evidence="2">
    <location>
        <begin position="34"/>
        <end position="52"/>
    </location>
</feature>
<evidence type="ECO:0000313" key="3">
    <source>
        <dbReference type="EMBL" id="MED6139370.1"/>
    </source>
</evidence>
<feature type="compositionally biased region" description="Basic and acidic residues" evidence="2">
    <location>
        <begin position="23"/>
        <end position="32"/>
    </location>
</feature>
<keyword evidence="4" id="KW-1185">Reference proteome</keyword>
<evidence type="ECO:0000256" key="2">
    <source>
        <dbReference type="SAM" id="MobiDB-lite"/>
    </source>
</evidence>
<sequence>MNSTLAKSLQIKGPSQKILGKRKQTEEEKSSSESEPEMESESQLESDSESETASDSNSEKTISEDENTKRRTKKRHEAIIVAPLQPPQHAEADANPAAAIDKNVGIIERRTKKRHQAINVAQLQPSQHGEADANPGAEIDALADPSSQVNVNLSEKNPEESVTHAEEEVPEQELTLRDLLEIQKVTAEDDATSIKTTIEKPLIVQQCLESASVQKQPVIVLALEKPGDKESVLVPREPEMAELTERDLVDSNEYLHFTPPSFDLLSQDQSQQQEIHAEQRKAVGPIKEPSSQEFGEEIIYTQGTLDRLDKEMNDMQMKIAEKKLKRILKLREELRELETPQKPETSRTRIYNWATQCKNNNQYEFLFNFKTGKAY</sequence>
<proteinExistence type="predicted"/>
<evidence type="ECO:0000256" key="1">
    <source>
        <dbReference type="SAM" id="Coils"/>
    </source>
</evidence>
<protein>
    <submittedName>
        <fullName evidence="3">Uncharacterized protein</fullName>
    </submittedName>
</protein>
<comment type="caution">
    <text evidence="3">The sequence shown here is derived from an EMBL/GenBank/DDBJ whole genome shotgun (WGS) entry which is preliminary data.</text>
</comment>
<reference evidence="3 4" key="1">
    <citation type="journal article" date="2023" name="Plants (Basel)">
        <title>Bridging the Gap: Combining Genomics and Transcriptomics Approaches to Understand Stylosanthes scabra, an Orphan Legume from the Brazilian Caatinga.</title>
        <authorList>
            <person name="Ferreira-Neto J.R.C."/>
            <person name="da Silva M.D."/>
            <person name="Binneck E."/>
            <person name="de Melo N.F."/>
            <person name="da Silva R.H."/>
            <person name="de Melo A.L.T.M."/>
            <person name="Pandolfi V."/>
            <person name="Bustamante F.O."/>
            <person name="Brasileiro-Vidal A.C."/>
            <person name="Benko-Iseppon A.M."/>
        </authorList>
    </citation>
    <scope>NUCLEOTIDE SEQUENCE [LARGE SCALE GENOMIC DNA]</scope>
    <source>
        <tissue evidence="3">Leaves</tissue>
    </source>
</reference>
<feature type="coiled-coil region" evidence="1">
    <location>
        <begin position="305"/>
        <end position="337"/>
    </location>
</feature>
<organism evidence="3 4">
    <name type="scientific">Stylosanthes scabra</name>
    <dbReference type="NCBI Taxonomy" id="79078"/>
    <lineage>
        <taxon>Eukaryota</taxon>
        <taxon>Viridiplantae</taxon>
        <taxon>Streptophyta</taxon>
        <taxon>Embryophyta</taxon>
        <taxon>Tracheophyta</taxon>
        <taxon>Spermatophyta</taxon>
        <taxon>Magnoliopsida</taxon>
        <taxon>eudicotyledons</taxon>
        <taxon>Gunneridae</taxon>
        <taxon>Pentapetalae</taxon>
        <taxon>rosids</taxon>
        <taxon>fabids</taxon>
        <taxon>Fabales</taxon>
        <taxon>Fabaceae</taxon>
        <taxon>Papilionoideae</taxon>
        <taxon>50 kb inversion clade</taxon>
        <taxon>dalbergioids sensu lato</taxon>
        <taxon>Dalbergieae</taxon>
        <taxon>Pterocarpus clade</taxon>
        <taxon>Stylosanthes</taxon>
    </lineage>
</organism>